<dbReference type="SUPFAM" id="SSF53067">
    <property type="entry name" value="Actin-like ATPase domain"/>
    <property type="match status" value="1"/>
</dbReference>
<dbReference type="RefSeq" id="WP_007200962.1">
    <property type="nucleotide sequence ID" value="NZ_AKKV01000020.1"/>
</dbReference>
<dbReference type="InterPro" id="IPR050696">
    <property type="entry name" value="FtsA/MreB"/>
</dbReference>
<dbReference type="OrthoDB" id="1542at2"/>
<evidence type="ECO:0000313" key="1">
    <source>
        <dbReference type="EMBL" id="EIT86767.1"/>
    </source>
</evidence>
<gene>
    <name evidence="1" type="primary">eutA</name>
    <name evidence="1" type="ORF">A374_04314</name>
</gene>
<keyword evidence="1" id="KW-0456">Lyase</keyword>
<comment type="caution">
    <text evidence="1">The sequence shown here is derived from an EMBL/GenBank/DDBJ whole genome shotgun (WGS) entry which is preliminary data.</text>
</comment>
<dbReference type="PANTHER" id="PTHR32432">
    <property type="entry name" value="CELL DIVISION PROTEIN FTSA-RELATED"/>
    <property type="match status" value="1"/>
</dbReference>
<dbReference type="EMBL" id="AKKV01000020">
    <property type="protein sequence ID" value="EIT86767.1"/>
    <property type="molecule type" value="Genomic_DNA"/>
</dbReference>
<sequence>MSRANRKETIISAGIDIGTSTTKMIISEFTLVNTAGVSHVPRIEIIDKVILYRSPIFQTPLLDGGTHLNMPAIHEIVHGEYEKAGIASSAIRTGAVIITGESATKENAAEMIHDLASEAGEFLVATAGPDLEGIIAAKGSGAYDYSIATGQCVANIDIGGGTANLAVYKAGKLCGTCTLHVGGRLIQFQDNVVTHVSKPVMQWARTRGINNVDMAHVDALLEEMVRTLVLALQGSQELQHHPFLLGHVPDWSDEVEVIMFSGGVSECLYYSDRCDGHYNDIGVKLAQKLKESPALARWQRVTPTETVRATVLGAGTQTTEISGATIQVSPDVLPLKNLPVHRFHFPNGQIDEQIVRKEMEQAGALYDPLAEGNLFALFLSGLGVLRFKDIQQLAVWLVDSLHHTVHDALPIVIVVANDLAKVLGQCIQAIVPHRPVICIDQISIDNGDYLDIGSMLQSEVVPVVVKTLAFHK</sequence>
<evidence type="ECO:0000313" key="2">
    <source>
        <dbReference type="Proteomes" id="UP000004080"/>
    </source>
</evidence>
<reference evidence="1 2" key="1">
    <citation type="journal article" date="2012" name="J. Bacteriol.">
        <title>Genome of Bacillus macauensis ZFHKF-1, a Long-Chain-Forming Bacterium.</title>
        <authorList>
            <person name="Cai L."/>
            <person name="Zhang T."/>
        </authorList>
    </citation>
    <scope>NUCLEOTIDE SEQUENCE [LARGE SCALE GENOMIC DNA]</scope>
    <source>
        <strain evidence="1 2">ZFHKF-1</strain>
    </source>
</reference>
<proteinExistence type="predicted"/>
<dbReference type="Proteomes" id="UP000004080">
    <property type="component" value="Unassembled WGS sequence"/>
</dbReference>
<dbReference type="Pfam" id="PF06277">
    <property type="entry name" value="EutA"/>
    <property type="match status" value="1"/>
</dbReference>
<dbReference type="PANTHER" id="PTHR32432:SF13">
    <property type="entry name" value="ETHANOLAMINE AMMONIA-LYASE REACTIVASE EUTA"/>
    <property type="match status" value="1"/>
</dbReference>
<organism evidence="1 2">
    <name type="scientific">Fictibacillus macauensis ZFHKF-1</name>
    <dbReference type="NCBI Taxonomy" id="1196324"/>
    <lineage>
        <taxon>Bacteria</taxon>
        <taxon>Bacillati</taxon>
        <taxon>Bacillota</taxon>
        <taxon>Bacilli</taxon>
        <taxon>Bacillales</taxon>
        <taxon>Fictibacillaceae</taxon>
        <taxon>Fictibacillus</taxon>
    </lineage>
</organism>
<dbReference type="InterPro" id="IPR009377">
    <property type="entry name" value="EutA"/>
</dbReference>
<keyword evidence="2" id="KW-1185">Reference proteome</keyword>
<dbReference type="eggNOG" id="COG4819">
    <property type="taxonomic scope" value="Bacteria"/>
</dbReference>
<dbReference type="STRING" id="1196324.A374_04314"/>
<dbReference type="InterPro" id="IPR043129">
    <property type="entry name" value="ATPase_NBD"/>
</dbReference>
<dbReference type="PATRIC" id="fig|1196324.3.peg.876"/>
<dbReference type="GO" id="GO:0016829">
    <property type="term" value="F:lyase activity"/>
    <property type="evidence" value="ECO:0007669"/>
    <property type="project" value="UniProtKB-KW"/>
</dbReference>
<protein>
    <submittedName>
        <fullName evidence="1">Reactivating factor for ethanolamine ammonia lyase</fullName>
    </submittedName>
</protein>
<name>I8ALI1_9BACL</name>
<dbReference type="PIRSF" id="PIRSF012293">
    <property type="entry name" value="EutA"/>
    <property type="match status" value="1"/>
</dbReference>
<dbReference type="AlphaFoldDB" id="I8ALI1"/>
<accession>I8ALI1</accession>